<dbReference type="STRING" id="1051646.IX91_16085"/>
<comment type="similarity">
    <text evidence="1">Belongs to the LysR transcriptional regulatory family.</text>
</comment>
<reference evidence="7" key="1">
    <citation type="submission" date="2011-08" db="EMBL/GenBank/DDBJ databases">
        <authorList>
            <person name="Hoffman M."/>
            <person name="Strain E.A."/>
            <person name="Brown E."/>
            <person name="Allard M.W."/>
        </authorList>
    </citation>
    <scope>NUCLEOTIDE SEQUENCE</scope>
    <source>
        <strain evidence="7">ATCC 19109</strain>
    </source>
</reference>
<keyword evidence="8" id="KW-1185">Reference proteome</keyword>
<evidence type="ECO:0000256" key="3">
    <source>
        <dbReference type="ARBA" id="ARBA00023125"/>
    </source>
</evidence>
<dbReference type="InterPro" id="IPR050389">
    <property type="entry name" value="LysR-type_TF"/>
</dbReference>
<dbReference type="AlphaFoldDB" id="F9T9M4"/>
<organism evidence="6 9">
    <name type="scientific">Vibrio tubiashii ATCC 19109</name>
    <dbReference type="NCBI Taxonomy" id="1051646"/>
    <lineage>
        <taxon>Bacteria</taxon>
        <taxon>Pseudomonadati</taxon>
        <taxon>Pseudomonadota</taxon>
        <taxon>Gammaproteobacteria</taxon>
        <taxon>Vibrionales</taxon>
        <taxon>Vibrionaceae</taxon>
        <taxon>Vibrio</taxon>
        <taxon>Vibrio oreintalis group</taxon>
    </lineage>
</organism>
<dbReference type="InterPro" id="IPR036390">
    <property type="entry name" value="WH_DNA-bd_sf"/>
</dbReference>
<name>F9T9M4_9VIBR</name>
<dbReference type="KEGG" id="vtu:IX91_16085"/>
<dbReference type="Pfam" id="PF00126">
    <property type="entry name" value="HTH_1"/>
    <property type="match status" value="1"/>
</dbReference>
<dbReference type="GeneID" id="23446247"/>
<keyword evidence="2" id="KW-0805">Transcription regulation</keyword>
<evidence type="ECO:0000313" key="8">
    <source>
        <dbReference type="Proteomes" id="UP000003836"/>
    </source>
</evidence>
<dbReference type="GO" id="GO:0003677">
    <property type="term" value="F:DNA binding"/>
    <property type="evidence" value="ECO:0007669"/>
    <property type="project" value="UniProtKB-KW"/>
</dbReference>
<dbReference type="eggNOG" id="COG0583">
    <property type="taxonomic scope" value="Bacteria"/>
</dbReference>
<dbReference type="InterPro" id="IPR005119">
    <property type="entry name" value="LysR_subst-bd"/>
</dbReference>
<dbReference type="RefSeq" id="WP_004746591.1">
    <property type="nucleotide sequence ID" value="NZ_AFWI01000174.1"/>
</dbReference>
<dbReference type="PANTHER" id="PTHR30118">
    <property type="entry name" value="HTH-TYPE TRANSCRIPTIONAL REGULATOR LEUO-RELATED"/>
    <property type="match status" value="1"/>
</dbReference>
<sequence>MPIPFEKLAKLDLKMLRTLLILIKTKNVSHTAEQLDLQQSTVSYQLGKLREFLDDPLLIRSGRGLEPTTFARQIEPTLTAQLDAMENLLFGRVFDEKSAVGTIKMACHRNGSQDFMSKLLHAVSMRLPNIHLEIIDWNDSVVSDLKESKLDFAIGFVPENCSQIQSVPLVEVTYQIVMCANHSKAAIGLQEGEIFNYPHVVLNTNDNVERWIEYLRGKQGKQRQVVFSASSMEFATMALSETDRILFSANTNDDFFSQYAVVSKPVSYIPRQTFCLLFHERVNTDPLRSVFKQIVEDAGNQVFS</sequence>
<accession>F9T9M4</accession>
<dbReference type="InterPro" id="IPR000847">
    <property type="entry name" value="LysR_HTH_N"/>
</dbReference>
<keyword evidence="3" id="KW-0238">DNA-binding</keyword>
<dbReference type="SUPFAM" id="SSF46785">
    <property type="entry name" value="Winged helix' DNA-binding domain"/>
    <property type="match status" value="1"/>
</dbReference>
<dbReference type="Proteomes" id="UP000003836">
    <property type="component" value="Unassembled WGS sequence"/>
</dbReference>
<proteinExistence type="inferred from homology"/>
<dbReference type="PANTHER" id="PTHR30118:SF12">
    <property type="entry name" value="TRANSCRIPTIONAL REGULATOR LYSR FAMILY"/>
    <property type="match status" value="1"/>
</dbReference>
<evidence type="ECO:0000256" key="2">
    <source>
        <dbReference type="ARBA" id="ARBA00023015"/>
    </source>
</evidence>
<reference evidence="6 9" key="3">
    <citation type="submission" date="2014-08" db="EMBL/GenBank/DDBJ databases">
        <title>First Complete Genome Sequence of the Shellfish Pathogen Vibrio tubiashii.</title>
        <authorList>
            <person name="Richards G.P."/>
            <person name="Needleman D.S."/>
            <person name="Watson M.A."/>
            <person name="Bono J.L."/>
        </authorList>
    </citation>
    <scope>NUCLEOTIDE SEQUENCE [LARGE SCALE GENOMIC DNA]</scope>
    <source>
        <strain evidence="6 9">ATCC 19109</strain>
    </source>
</reference>
<dbReference type="EMBL" id="AFWI01000174">
    <property type="protein sequence ID" value="EGU51197.1"/>
    <property type="molecule type" value="Genomic_DNA"/>
</dbReference>
<dbReference type="Pfam" id="PF03466">
    <property type="entry name" value="LysR_substrate"/>
    <property type="match status" value="1"/>
</dbReference>
<dbReference type="InterPro" id="IPR036388">
    <property type="entry name" value="WH-like_DNA-bd_sf"/>
</dbReference>
<reference evidence="7 8" key="2">
    <citation type="journal article" date="2012" name="Int. J. Syst. Evol. Microbiol.">
        <title>Vibrio caribbeanicus sp. nov., isolated from the marine sponge Scleritoderma cyanea.</title>
        <authorList>
            <person name="Hoffmann M."/>
            <person name="Monday S.R."/>
            <person name="Allard M.W."/>
            <person name="Strain E.A."/>
            <person name="Whittaker P."/>
            <person name="Naum M."/>
            <person name="McCarthy P.J."/>
            <person name="Lopez J.V."/>
            <person name="Fischer M."/>
            <person name="Brown E.W."/>
        </authorList>
    </citation>
    <scope>NUCLEOTIDE SEQUENCE [LARGE SCALE GENOMIC DNA]</scope>
    <source>
        <strain evidence="7 8">ATCC 19109</strain>
    </source>
</reference>
<protein>
    <submittedName>
        <fullName evidence="6 7">Transcriptional regulator</fullName>
    </submittedName>
</protein>
<dbReference type="SUPFAM" id="SSF53850">
    <property type="entry name" value="Periplasmic binding protein-like II"/>
    <property type="match status" value="1"/>
</dbReference>
<dbReference type="PROSITE" id="PS50931">
    <property type="entry name" value="HTH_LYSR"/>
    <property type="match status" value="1"/>
</dbReference>
<dbReference type="Proteomes" id="UP000030071">
    <property type="component" value="Chromosome 2"/>
</dbReference>
<dbReference type="HOGENOM" id="CLU_039613_39_2_6"/>
<evidence type="ECO:0000256" key="1">
    <source>
        <dbReference type="ARBA" id="ARBA00009437"/>
    </source>
</evidence>
<gene>
    <name evidence="6" type="ORF">IX91_16085</name>
    <name evidence="7" type="ORF">VITU9109_10947</name>
</gene>
<keyword evidence="4" id="KW-0804">Transcription</keyword>
<dbReference type="Gene3D" id="3.40.190.10">
    <property type="entry name" value="Periplasmic binding protein-like II"/>
    <property type="match status" value="2"/>
</dbReference>
<evidence type="ECO:0000313" key="6">
    <source>
        <dbReference type="EMBL" id="AIW15617.1"/>
    </source>
</evidence>
<dbReference type="GO" id="GO:0003700">
    <property type="term" value="F:DNA-binding transcription factor activity"/>
    <property type="evidence" value="ECO:0007669"/>
    <property type="project" value="InterPro"/>
</dbReference>
<dbReference type="EMBL" id="CP009355">
    <property type="protein sequence ID" value="AIW15617.1"/>
    <property type="molecule type" value="Genomic_DNA"/>
</dbReference>
<dbReference type="PATRIC" id="fig|1051646.9.peg.3127"/>
<evidence type="ECO:0000313" key="7">
    <source>
        <dbReference type="EMBL" id="EGU51197.1"/>
    </source>
</evidence>
<feature type="domain" description="HTH lysR-type" evidence="5">
    <location>
        <begin position="11"/>
        <end position="68"/>
    </location>
</feature>
<dbReference type="Gene3D" id="1.10.10.10">
    <property type="entry name" value="Winged helix-like DNA-binding domain superfamily/Winged helix DNA-binding domain"/>
    <property type="match status" value="1"/>
</dbReference>
<evidence type="ECO:0000259" key="5">
    <source>
        <dbReference type="PROSITE" id="PS50931"/>
    </source>
</evidence>
<evidence type="ECO:0000313" key="9">
    <source>
        <dbReference type="Proteomes" id="UP000030071"/>
    </source>
</evidence>
<evidence type="ECO:0000256" key="4">
    <source>
        <dbReference type="ARBA" id="ARBA00023163"/>
    </source>
</evidence>